<evidence type="ECO:0000256" key="1">
    <source>
        <dbReference type="SAM" id="MobiDB-lite"/>
    </source>
</evidence>
<reference evidence="2" key="1">
    <citation type="journal article" date="2020" name="Nat. Commun.">
        <title>Large-scale genome sequencing of mycorrhizal fungi provides insights into the early evolution of symbiotic traits.</title>
        <authorList>
            <person name="Miyauchi S."/>
            <person name="Kiss E."/>
            <person name="Kuo A."/>
            <person name="Drula E."/>
            <person name="Kohler A."/>
            <person name="Sanchez-Garcia M."/>
            <person name="Morin E."/>
            <person name="Andreopoulos B."/>
            <person name="Barry K.W."/>
            <person name="Bonito G."/>
            <person name="Buee M."/>
            <person name="Carver A."/>
            <person name="Chen C."/>
            <person name="Cichocki N."/>
            <person name="Clum A."/>
            <person name="Culley D."/>
            <person name="Crous P.W."/>
            <person name="Fauchery L."/>
            <person name="Girlanda M."/>
            <person name="Hayes R.D."/>
            <person name="Keri Z."/>
            <person name="LaButti K."/>
            <person name="Lipzen A."/>
            <person name="Lombard V."/>
            <person name="Magnuson J."/>
            <person name="Maillard F."/>
            <person name="Murat C."/>
            <person name="Nolan M."/>
            <person name="Ohm R.A."/>
            <person name="Pangilinan J."/>
            <person name="Pereira M.F."/>
            <person name="Perotto S."/>
            <person name="Peter M."/>
            <person name="Pfister S."/>
            <person name="Riley R."/>
            <person name="Sitrit Y."/>
            <person name="Stielow J.B."/>
            <person name="Szollosi G."/>
            <person name="Zifcakova L."/>
            <person name="Stursova M."/>
            <person name="Spatafora J.W."/>
            <person name="Tedersoo L."/>
            <person name="Vaario L.M."/>
            <person name="Yamada A."/>
            <person name="Yan M."/>
            <person name="Wang P."/>
            <person name="Xu J."/>
            <person name="Bruns T."/>
            <person name="Baldrian P."/>
            <person name="Vilgalys R."/>
            <person name="Dunand C."/>
            <person name="Henrissat B."/>
            <person name="Grigoriev I.V."/>
            <person name="Hibbett D."/>
            <person name="Nagy L.G."/>
            <person name="Martin F.M."/>
        </authorList>
    </citation>
    <scope>NUCLEOTIDE SEQUENCE</scope>
    <source>
        <strain evidence="2">UP504</strain>
    </source>
</reference>
<evidence type="ECO:0000313" key="3">
    <source>
        <dbReference type="Proteomes" id="UP000886523"/>
    </source>
</evidence>
<organism evidence="2 3">
    <name type="scientific">Hydnum rufescens UP504</name>
    <dbReference type="NCBI Taxonomy" id="1448309"/>
    <lineage>
        <taxon>Eukaryota</taxon>
        <taxon>Fungi</taxon>
        <taxon>Dikarya</taxon>
        <taxon>Basidiomycota</taxon>
        <taxon>Agaricomycotina</taxon>
        <taxon>Agaricomycetes</taxon>
        <taxon>Cantharellales</taxon>
        <taxon>Hydnaceae</taxon>
        <taxon>Hydnum</taxon>
    </lineage>
</organism>
<feature type="region of interest" description="Disordered" evidence="1">
    <location>
        <begin position="74"/>
        <end position="99"/>
    </location>
</feature>
<evidence type="ECO:0000313" key="2">
    <source>
        <dbReference type="EMBL" id="KAF9514651.1"/>
    </source>
</evidence>
<protein>
    <submittedName>
        <fullName evidence="2">Uncharacterized protein</fullName>
    </submittedName>
</protein>
<comment type="caution">
    <text evidence="2">The sequence shown here is derived from an EMBL/GenBank/DDBJ whole genome shotgun (WGS) entry which is preliminary data.</text>
</comment>
<dbReference type="Proteomes" id="UP000886523">
    <property type="component" value="Unassembled WGS sequence"/>
</dbReference>
<keyword evidence="3" id="KW-1185">Reference proteome</keyword>
<proteinExistence type="predicted"/>
<accession>A0A9P6B1I9</accession>
<dbReference type="AlphaFoldDB" id="A0A9P6B1I9"/>
<sequence>MVGKILVESRKQALGRSLAKVKEVNLPVGRTSASSAGVGSLSTAVSLLAEVTRNIRCEAGDTWACSGFVASKLAPGPPTPRGSPKTESSKLFVPESHTV</sequence>
<dbReference type="EMBL" id="MU128958">
    <property type="protein sequence ID" value="KAF9514651.1"/>
    <property type="molecule type" value="Genomic_DNA"/>
</dbReference>
<gene>
    <name evidence="2" type="ORF">BS47DRAFT_854572</name>
</gene>
<name>A0A9P6B1I9_9AGAM</name>